<organism evidence="3">
    <name type="scientific">Panicum hallii</name>
    <dbReference type="NCBI Taxonomy" id="206008"/>
    <lineage>
        <taxon>Eukaryota</taxon>
        <taxon>Viridiplantae</taxon>
        <taxon>Streptophyta</taxon>
        <taxon>Embryophyta</taxon>
        <taxon>Tracheophyta</taxon>
        <taxon>Spermatophyta</taxon>
        <taxon>Magnoliopsida</taxon>
        <taxon>Liliopsida</taxon>
        <taxon>Poales</taxon>
        <taxon>Poaceae</taxon>
        <taxon>PACMAD clade</taxon>
        <taxon>Panicoideae</taxon>
        <taxon>Panicodae</taxon>
        <taxon>Paniceae</taxon>
        <taxon>Panicinae</taxon>
        <taxon>Panicum</taxon>
        <taxon>Panicum sect. Panicum</taxon>
    </lineage>
</organism>
<gene>
    <name evidence="3" type="ORF">PAHAL_9G571200</name>
</gene>
<accession>A0A2S3ITD4</accession>
<protein>
    <submittedName>
        <fullName evidence="3">Uncharacterized protein</fullName>
    </submittedName>
</protein>
<dbReference type="Proteomes" id="UP000243499">
    <property type="component" value="Chromosome 9"/>
</dbReference>
<evidence type="ECO:0000256" key="2">
    <source>
        <dbReference type="SAM" id="SignalP"/>
    </source>
</evidence>
<dbReference type="EMBL" id="CM008054">
    <property type="protein sequence ID" value="PAN51116.1"/>
    <property type="molecule type" value="Genomic_DNA"/>
</dbReference>
<feature type="compositionally biased region" description="Pro residues" evidence="1">
    <location>
        <begin position="119"/>
        <end position="139"/>
    </location>
</feature>
<evidence type="ECO:0000256" key="1">
    <source>
        <dbReference type="SAM" id="MobiDB-lite"/>
    </source>
</evidence>
<feature type="chain" id="PRO_5015416489" evidence="2">
    <location>
        <begin position="26"/>
        <end position="239"/>
    </location>
</feature>
<feature type="compositionally biased region" description="Low complexity" evidence="1">
    <location>
        <begin position="140"/>
        <end position="151"/>
    </location>
</feature>
<keyword evidence="2" id="KW-0732">Signal</keyword>
<evidence type="ECO:0000313" key="3">
    <source>
        <dbReference type="EMBL" id="PAN51116.1"/>
    </source>
</evidence>
<feature type="region of interest" description="Disordered" evidence="1">
    <location>
        <begin position="119"/>
        <end position="195"/>
    </location>
</feature>
<sequence>MPMRLHKSFAVLALVLCATATGVESNVFTSVVHSAVRAFHFHHRRAVSGEAAAAAAHPAAGPSISPVQPTPAPGAQPPSSSSPVAAPVPSVSQQPAPSPLVPATPPPAPVMQALTPVAAPAPAPSTPAPWPAIPAPPTPGTCATPSRSSSRSPRDSISRATCSSSGDPVATKSKCSSSADGHAAIDPGIRATHGRPYFRRRRSGCLHGCGAGIRRRRHRSKLGISRFSRPITISGNTIV</sequence>
<dbReference type="Gramene" id="PAN51116">
    <property type="protein sequence ID" value="PAN51116"/>
    <property type="gene ID" value="PAHAL_9G571200"/>
</dbReference>
<feature type="compositionally biased region" description="Pro residues" evidence="1">
    <location>
        <begin position="96"/>
        <end position="107"/>
    </location>
</feature>
<feature type="signal peptide" evidence="2">
    <location>
        <begin position="1"/>
        <end position="25"/>
    </location>
</feature>
<feature type="compositionally biased region" description="Low complexity" evidence="1">
    <location>
        <begin position="77"/>
        <end position="95"/>
    </location>
</feature>
<reference evidence="3" key="1">
    <citation type="submission" date="2018-04" db="EMBL/GenBank/DDBJ databases">
        <title>WGS assembly of Panicum hallii.</title>
        <authorList>
            <person name="Lovell J."/>
            <person name="Jenkins J."/>
            <person name="Lowry D."/>
            <person name="Mamidi S."/>
            <person name="Sreedasyam A."/>
            <person name="Weng X."/>
            <person name="Barry K."/>
            <person name="Bonette J."/>
            <person name="Campitelli B."/>
            <person name="Daum C."/>
            <person name="Gordon S."/>
            <person name="Gould B."/>
            <person name="Lipzen A."/>
            <person name="Macqueen A."/>
            <person name="Palacio-Mejia J."/>
            <person name="Plott C."/>
            <person name="Shakirov E."/>
            <person name="Shu S."/>
            <person name="Yoshinaga Y."/>
            <person name="Zane M."/>
            <person name="Rokhsar D."/>
            <person name="Grimwood J."/>
            <person name="Schmutz J."/>
            <person name="Juenger T."/>
        </authorList>
    </citation>
    <scope>NUCLEOTIDE SEQUENCE [LARGE SCALE GENOMIC DNA]</scope>
    <source>
        <strain evidence="3">FIL2</strain>
    </source>
</reference>
<name>A0A2S3ITD4_9POAL</name>
<feature type="region of interest" description="Disordered" evidence="1">
    <location>
        <begin position="52"/>
        <end position="107"/>
    </location>
</feature>
<proteinExistence type="predicted"/>
<dbReference type="AlphaFoldDB" id="A0A2S3ITD4"/>